<sequence length="341" mass="38471">MAAFNAVLLAYLRTYASKSTTFYIPLSNIPRADLALRPELTPVLSRANLKPQDLITLSELPGRLNSRWILVDHNALQGELGKQYSSSVIGVVDHHDEEEKVPLDCGQEPRIIEKAGSCASLVVKYCKEAWDELSERDSTGDKELAALAMGPVLVDTQNLTFESKTTEIDREAVRYLEGMGVEREEYLKDISRAKEDIGGLSLEDILRKDYKQWTETSTLGVSSSVKDLSFLIEKAGNEKKFFDALRKFAEERELDICSIMTTSHPEGVFKRELLVWALNEKSVKAAKSFEAHSTEKLGLTTWKEGALDVDNQSQWTKSWWQERVENSRKQVAPLLRTAINE</sequence>
<dbReference type="SUPFAM" id="SSF64182">
    <property type="entry name" value="DHH phosphoesterases"/>
    <property type="match status" value="1"/>
</dbReference>
<dbReference type="OrthoDB" id="374045at2759"/>
<dbReference type="InterPro" id="IPR038222">
    <property type="entry name" value="DHHA2_dom_sf"/>
</dbReference>
<evidence type="ECO:0000313" key="3">
    <source>
        <dbReference type="Proteomes" id="UP000469558"/>
    </source>
</evidence>
<dbReference type="PANTHER" id="PTHR12112:SF39">
    <property type="entry name" value="EG:152A3.5 PROTEIN (FBGN0003116_PN PROTEIN)"/>
    <property type="match status" value="1"/>
</dbReference>
<dbReference type="InterPro" id="IPR038763">
    <property type="entry name" value="DHH_sf"/>
</dbReference>
<dbReference type="AlphaFoldDB" id="A0A8T9CDH6"/>
<gene>
    <name evidence="2" type="primary">PPX1</name>
    <name evidence="2" type="ORF">LSUE1_G002043</name>
</gene>
<dbReference type="Gene3D" id="3.10.310.20">
    <property type="entry name" value="DHHA2 domain"/>
    <property type="match status" value="1"/>
</dbReference>
<proteinExistence type="predicted"/>
<dbReference type="InterPro" id="IPR004097">
    <property type="entry name" value="DHHA2"/>
</dbReference>
<reference evidence="2 3" key="1">
    <citation type="submission" date="2018-05" db="EMBL/GenBank/DDBJ databases">
        <title>Genome sequencing and assembly of the regulated plant pathogen Lachnellula willkommii and related sister species for the development of diagnostic species identification markers.</title>
        <authorList>
            <person name="Giroux E."/>
            <person name="Bilodeau G."/>
        </authorList>
    </citation>
    <scope>NUCLEOTIDE SEQUENCE [LARGE SCALE GENOMIC DNA]</scope>
    <source>
        <strain evidence="2 3">CBS 268.59</strain>
    </source>
</reference>
<evidence type="ECO:0000313" key="2">
    <source>
        <dbReference type="EMBL" id="TVY83601.1"/>
    </source>
</evidence>
<keyword evidence="3" id="KW-1185">Reference proteome</keyword>
<dbReference type="Gene3D" id="3.90.1640.10">
    <property type="entry name" value="inorganic pyrophosphatase (n-terminal core)"/>
    <property type="match status" value="1"/>
</dbReference>
<dbReference type="PANTHER" id="PTHR12112">
    <property type="entry name" value="BNIP - RELATED"/>
    <property type="match status" value="1"/>
</dbReference>
<name>A0A8T9CDH6_9HELO</name>
<dbReference type="GO" id="GO:0005737">
    <property type="term" value="C:cytoplasm"/>
    <property type="evidence" value="ECO:0007669"/>
    <property type="project" value="InterPro"/>
</dbReference>
<dbReference type="SMART" id="SM01131">
    <property type="entry name" value="DHHA2"/>
    <property type="match status" value="1"/>
</dbReference>
<accession>A0A8T9CDH6</accession>
<comment type="caution">
    <text evidence="2">The sequence shown here is derived from an EMBL/GenBank/DDBJ whole genome shotgun (WGS) entry which is preliminary data.</text>
</comment>
<dbReference type="Proteomes" id="UP000469558">
    <property type="component" value="Unassembled WGS sequence"/>
</dbReference>
<feature type="domain" description="DHHA2" evidence="1">
    <location>
        <begin position="187"/>
        <end position="339"/>
    </location>
</feature>
<evidence type="ECO:0000259" key="1">
    <source>
        <dbReference type="SMART" id="SM01131"/>
    </source>
</evidence>
<dbReference type="Pfam" id="PF02833">
    <property type="entry name" value="DHHA2"/>
    <property type="match status" value="1"/>
</dbReference>
<dbReference type="EMBL" id="QGMK01000174">
    <property type="protein sequence ID" value="TVY83601.1"/>
    <property type="molecule type" value="Genomic_DNA"/>
</dbReference>
<dbReference type="GO" id="GO:0004309">
    <property type="term" value="F:exopolyphosphatase activity"/>
    <property type="evidence" value="ECO:0007669"/>
    <property type="project" value="TreeGrafter"/>
</dbReference>
<organism evidence="2 3">
    <name type="scientific">Lachnellula suecica</name>
    <dbReference type="NCBI Taxonomy" id="602035"/>
    <lineage>
        <taxon>Eukaryota</taxon>
        <taxon>Fungi</taxon>
        <taxon>Dikarya</taxon>
        <taxon>Ascomycota</taxon>
        <taxon>Pezizomycotina</taxon>
        <taxon>Leotiomycetes</taxon>
        <taxon>Helotiales</taxon>
        <taxon>Lachnaceae</taxon>
        <taxon>Lachnellula</taxon>
    </lineage>
</organism>
<protein>
    <submittedName>
        <fullName evidence="2">Exopolyphosphatase</fullName>
    </submittedName>
</protein>